<dbReference type="AlphaFoldDB" id="A0A8X6NGJ2"/>
<evidence type="ECO:0000256" key="7">
    <source>
        <dbReference type="ARBA" id="ARBA00023136"/>
    </source>
</evidence>
<comment type="similarity">
    <text evidence="2">Belongs to the G-protein coupled receptor 3 family.</text>
</comment>
<evidence type="ECO:0000256" key="12">
    <source>
        <dbReference type="SAM" id="Phobius"/>
    </source>
</evidence>
<keyword evidence="6" id="KW-0297">G-protein coupled receptor</keyword>
<dbReference type="Pfam" id="PF07562">
    <property type="entry name" value="NCD3G"/>
    <property type="match status" value="1"/>
</dbReference>
<comment type="subcellular location">
    <subcellularLocation>
        <location evidence="1">Cell membrane</location>
        <topology evidence="1">Multi-pass membrane protein</topology>
    </subcellularLocation>
</comment>
<dbReference type="SUPFAM" id="SSF53822">
    <property type="entry name" value="Periplasmic binding protein-like I"/>
    <property type="match status" value="1"/>
</dbReference>
<feature type="transmembrane region" description="Helical" evidence="12">
    <location>
        <begin position="517"/>
        <end position="545"/>
    </location>
</feature>
<dbReference type="Gene3D" id="3.40.50.2300">
    <property type="match status" value="2"/>
</dbReference>
<protein>
    <submittedName>
        <fullName evidence="14">Metabotropic glutamate receptor</fullName>
    </submittedName>
</protein>
<dbReference type="InterPro" id="IPR001828">
    <property type="entry name" value="ANF_lig-bd_rcpt"/>
</dbReference>
<feature type="transmembrane region" description="Helical" evidence="12">
    <location>
        <begin position="363"/>
        <end position="388"/>
    </location>
</feature>
<evidence type="ECO:0000256" key="10">
    <source>
        <dbReference type="ARBA" id="ARBA00023224"/>
    </source>
</evidence>
<dbReference type="InterPro" id="IPR011500">
    <property type="entry name" value="GPCR_3_9-Cys_dom"/>
</dbReference>
<feature type="transmembrane region" description="Helical" evidence="12">
    <location>
        <begin position="433"/>
        <end position="454"/>
    </location>
</feature>
<evidence type="ECO:0000256" key="11">
    <source>
        <dbReference type="ARBA" id="ARBA00054813"/>
    </source>
</evidence>
<dbReference type="PANTHER" id="PTHR24060">
    <property type="entry name" value="METABOTROPIC GLUTAMATE RECEPTOR"/>
    <property type="match status" value="1"/>
</dbReference>
<evidence type="ECO:0000256" key="6">
    <source>
        <dbReference type="ARBA" id="ARBA00023040"/>
    </source>
</evidence>
<dbReference type="GO" id="GO:0004930">
    <property type="term" value="F:G protein-coupled receptor activity"/>
    <property type="evidence" value="ECO:0007669"/>
    <property type="project" value="UniProtKB-KW"/>
</dbReference>
<sequence>MDKKAFDVLEELFQARGICIAIKEKLIKDSGIAADDRYDNIVQKMLSKPTAKGVIVFGSDQEVACVMRAVRRNNASGVFSWIGSDGWSARALVFEGYEKEVEGTLSVQPRSFPVPGFEEYFLNLSVSNNPRNPWFTEYWEHSFNCKYPNSTRTPYNEGLNPCTGNEKLSEKTGYETEKQLEFVSNAVLAFAFALKTMHQDICNSKHGLCSEMNPVDGAVLLSYLKNVTFKGLGGEHFEFSRNGDGPARYNVIHFKQVSPGYYKWICVGIYLNGKLHVDLSELQFHLELPKMPSSVCSIPCDIGEIKNFLEEKNCCWHCLRCSKYEVTVSETQCVKCPLGWIPNKTQTKCVEVSIWYLNFLNGWTISAILISSLGIVITLYIVGVFIKFRETPIIKASGRELSFVILIGILMCFCMTFVLMLKPTDMICKVQPMGISSSFTIIYGALLTKTIRILRIFKAGAGSFKCPPKYISPKSQILICIGIICIQMAFSITWIIISSPKAVLSHDDEEELYLSCVASLNGIHVISFTFPIILIISCTVSTFLARTIPKTFSEAKYIGFTMYSTSIIWFAFIPIYFSTYFQTKTNVSLMAVTVSLSAFVALVCLFSRKTYIIIFHSEKNIRKPLMKQKKYGIEAASSNFRNMNTVSEDSAETSDPHRSTMIYDKTYGRNSGTQTPFVTPV</sequence>
<dbReference type="InterPro" id="IPR000337">
    <property type="entry name" value="GPCR_3"/>
</dbReference>
<keyword evidence="7 12" id="KW-0472">Membrane</keyword>
<evidence type="ECO:0000256" key="4">
    <source>
        <dbReference type="ARBA" id="ARBA00022692"/>
    </source>
</evidence>
<name>A0A8X6NGJ2_NEPPI</name>
<evidence type="ECO:0000256" key="8">
    <source>
        <dbReference type="ARBA" id="ARBA00023170"/>
    </source>
</evidence>
<feature type="transmembrane region" description="Helical" evidence="12">
    <location>
        <begin position="400"/>
        <end position="421"/>
    </location>
</feature>
<organism evidence="14 15">
    <name type="scientific">Nephila pilipes</name>
    <name type="common">Giant wood spider</name>
    <name type="synonym">Nephila maculata</name>
    <dbReference type="NCBI Taxonomy" id="299642"/>
    <lineage>
        <taxon>Eukaryota</taxon>
        <taxon>Metazoa</taxon>
        <taxon>Ecdysozoa</taxon>
        <taxon>Arthropoda</taxon>
        <taxon>Chelicerata</taxon>
        <taxon>Arachnida</taxon>
        <taxon>Araneae</taxon>
        <taxon>Araneomorphae</taxon>
        <taxon>Entelegynae</taxon>
        <taxon>Araneoidea</taxon>
        <taxon>Nephilidae</taxon>
        <taxon>Nephila</taxon>
    </lineage>
</organism>
<evidence type="ECO:0000256" key="2">
    <source>
        <dbReference type="ARBA" id="ARBA00007242"/>
    </source>
</evidence>
<dbReference type="PROSITE" id="PS50259">
    <property type="entry name" value="G_PROTEIN_RECEP_F3_4"/>
    <property type="match status" value="1"/>
</dbReference>
<dbReference type="PRINTS" id="PR00248">
    <property type="entry name" value="GPCRMGR"/>
</dbReference>
<dbReference type="InterPro" id="IPR017978">
    <property type="entry name" value="GPCR_3_C"/>
</dbReference>
<comment type="function">
    <text evidence="11">G-protein coupled receptor for glutamate. Ligand binding causes a conformation change that triggers signaling via guanine nucleotide-binding proteins (G proteins) and modulates the activity of down-stream effectors.</text>
</comment>
<dbReference type="PRINTS" id="PR00593">
    <property type="entry name" value="MTABOTROPICR"/>
</dbReference>
<dbReference type="Gene3D" id="2.10.50.30">
    <property type="entry name" value="GPCR, family 3, nine cysteines domain"/>
    <property type="match status" value="1"/>
</dbReference>
<proteinExistence type="inferred from homology"/>
<accession>A0A8X6NGJ2</accession>
<dbReference type="FunFam" id="2.10.50.30:FF:000001">
    <property type="entry name" value="metabotropic glutamate receptor 1"/>
    <property type="match status" value="1"/>
</dbReference>
<evidence type="ECO:0000256" key="1">
    <source>
        <dbReference type="ARBA" id="ARBA00004651"/>
    </source>
</evidence>
<dbReference type="Pfam" id="PF00003">
    <property type="entry name" value="7tm_3"/>
    <property type="match status" value="1"/>
</dbReference>
<reference evidence="14" key="1">
    <citation type="submission" date="2020-08" db="EMBL/GenBank/DDBJ databases">
        <title>Multicomponent nature underlies the extraordinary mechanical properties of spider dragline silk.</title>
        <authorList>
            <person name="Kono N."/>
            <person name="Nakamura H."/>
            <person name="Mori M."/>
            <person name="Yoshida Y."/>
            <person name="Ohtoshi R."/>
            <person name="Malay A.D."/>
            <person name="Moran D.A.P."/>
            <person name="Tomita M."/>
            <person name="Numata K."/>
            <person name="Arakawa K."/>
        </authorList>
    </citation>
    <scope>NUCLEOTIDE SEQUENCE</scope>
</reference>
<keyword evidence="15" id="KW-1185">Reference proteome</keyword>
<keyword evidence="4 12" id="KW-0812">Transmembrane</keyword>
<dbReference type="Proteomes" id="UP000887013">
    <property type="component" value="Unassembled WGS sequence"/>
</dbReference>
<evidence type="ECO:0000259" key="13">
    <source>
        <dbReference type="PROSITE" id="PS50259"/>
    </source>
</evidence>
<keyword evidence="10" id="KW-0807">Transducer</keyword>
<evidence type="ECO:0000256" key="5">
    <source>
        <dbReference type="ARBA" id="ARBA00022989"/>
    </source>
</evidence>
<evidence type="ECO:0000256" key="9">
    <source>
        <dbReference type="ARBA" id="ARBA00023180"/>
    </source>
</evidence>
<feature type="transmembrane region" description="Helical" evidence="12">
    <location>
        <begin position="557"/>
        <end position="577"/>
    </location>
</feature>
<dbReference type="InterPro" id="IPR038550">
    <property type="entry name" value="GPCR_3_9-Cys_sf"/>
</dbReference>
<keyword evidence="5 12" id="KW-1133">Transmembrane helix</keyword>
<keyword evidence="3" id="KW-1003">Cell membrane</keyword>
<gene>
    <name evidence="14" type="primary">mGluR</name>
    <name evidence="14" type="ORF">NPIL_138061</name>
</gene>
<dbReference type="EMBL" id="BMAW01057699">
    <property type="protein sequence ID" value="GFT12319.1"/>
    <property type="molecule type" value="Genomic_DNA"/>
</dbReference>
<evidence type="ECO:0000313" key="15">
    <source>
        <dbReference type="Proteomes" id="UP000887013"/>
    </source>
</evidence>
<evidence type="ECO:0000313" key="14">
    <source>
        <dbReference type="EMBL" id="GFT12319.1"/>
    </source>
</evidence>
<dbReference type="InterPro" id="IPR050726">
    <property type="entry name" value="mGluR"/>
</dbReference>
<feature type="transmembrane region" description="Helical" evidence="12">
    <location>
        <begin position="475"/>
        <end position="497"/>
    </location>
</feature>
<feature type="domain" description="G-protein coupled receptors family 3 profile" evidence="13">
    <location>
        <begin position="363"/>
        <end position="629"/>
    </location>
</feature>
<keyword evidence="9" id="KW-0325">Glycoprotein</keyword>
<dbReference type="InterPro" id="IPR000162">
    <property type="entry name" value="GPCR_3_mtglu_rcpt"/>
</dbReference>
<feature type="transmembrane region" description="Helical" evidence="12">
    <location>
        <begin position="589"/>
        <end position="607"/>
    </location>
</feature>
<dbReference type="OrthoDB" id="425344at2759"/>
<dbReference type="Pfam" id="PF01094">
    <property type="entry name" value="ANF_receptor"/>
    <property type="match status" value="1"/>
</dbReference>
<dbReference type="FunFam" id="3.40.50.2300:FF:000145">
    <property type="entry name" value="Glutamate receptor, metabotropic"/>
    <property type="match status" value="1"/>
</dbReference>
<keyword evidence="8 14" id="KW-0675">Receptor</keyword>
<evidence type="ECO:0000256" key="3">
    <source>
        <dbReference type="ARBA" id="ARBA00022475"/>
    </source>
</evidence>
<comment type="caution">
    <text evidence="14">The sequence shown here is derived from an EMBL/GenBank/DDBJ whole genome shotgun (WGS) entry which is preliminary data.</text>
</comment>
<dbReference type="InterPro" id="IPR028082">
    <property type="entry name" value="Peripla_BP_I"/>
</dbReference>
<dbReference type="GO" id="GO:0005886">
    <property type="term" value="C:plasma membrane"/>
    <property type="evidence" value="ECO:0007669"/>
    <property type="project" value="UniProtKB-SubCell"/>
</dbReference>